<protein>
    <submittedName>
        <fullName evidence="2">Uncharacterized protein</fullName>
    </submittedName>
</protein>
<reference evidence="2 3" key="1">
    <citation type="submission" date="2023-08" db="EMBL/GenBank/DDBJ databases">
        <authorList>
            <person name="Palmer J.M."/>
        </authorList>
    </citation>
    <scope>NUCLEOTIDE SEQUENCE [LARGE SCALE GENOMIC DNA]</scope>
    <source>
        <strain evidence="2 3">TWF481</strain>
    </source>
</reference>
<organism evidence="2 3">
    <name type="scientific">Arthrobotrys musiformis</name>
    <dbReference type="NCBI Taxonomy" id="47236"/>
    <lineage>
        <taxon>Eukaryota</taxon>
        <taxon>Fungi</taxon>
        <taxon>Dikarya</taxon>
        <taxon>Ascomycota</taxon>
        <taxon>Pezizomycotina</taxon>
        <taxon>Orbiliomycetes</taxon>
        <taxon>Orbiliales</taxon>
        <taxon>Orbiliaceae</taxon>
        <taxon>Arthrobotrys</taxon>
    </lineage>
</organism>
<gene>
    <name evidence="2" type="ORF">TWF481_000991</name>
</gene>
<name>A0AAV9WQ92_9PEZI</name>
<evidence type="ECO:0000313" key="2">
    <source>
        <dbReference type="EMBL" id="KAK6512094.1"/>
    </source>
</evidence>
<evidence type="ECO:0000256" key="1">
    <source>
        <dbReference type="SAM" id="MobiDB-lite"/>
    </source>
</evidence>
<feature type="region of interest" description="Disordered" evidence="1">
    <location>
        <begin position="617"/>
        <end position="655"/>
    </location>
</feature>
<accession>A0AAV9WQ92</accession>
<keyword evidence="3" id="KW-1185">Reference proteome</keyword>
<evidence type="ECO:0000313" key="3">
    <source>
        <dbReference type="Proteomes" id="UP001370758"/>
    </source>
</evidence>
<dbReference type="Proteomes" id="UP001370758">
    <property type="component" value="Unassembled WGS sequence"/>
</dbReference>
<comment type="caution">
    <text evidence="2">The sequence shown here is derived from an EMBL/GenBank/DDBJ whole genome shotgun (WGS) entry which is preliminary data.</text>
</comment>
<proteinExistence type="predicted"/>
<dbReference type="AlphaFoldDB" id="A0AAV9WQ92"/>
<sequence>MPPKRQEIPIRSTSLADTIINAYSLRELLGAYEARLKGIVEGEGDVRFSTPTEGVSTHRALFSVAAAARGRPGIPVERFGRGKGMGGILRDEGGEGEVKCFDEGFVGVKRVYGHIVHQTGEQMDRLLEVVIKGGEDVAAGDFKIELEDEDGGGRKVKRGNTEGEFAEVTVHRFVLVASVGYYRYLSSGFGDSGAGVSRLPFPTVTFYALRVLQRWLYNPLRIGEVMEEFEPGGYAYLLVNCKRGDRSGHAPPVRMARGVIEIARAADYLGIEEVGKWCTGLLRKMCHGLRKCGGGGCRVMIPFILDEIYKNGGALGLDEKFDGEVKEFLARNVEGMWKRPVIMMDDAVLGELVRVFKGMHAHCGAPASGGIYHSAIVRAKKKGEEEVETRPLHWWNLYLELNRVRVSVVTSASGNRARWMEKLLGPTMEHCVHEIARGFNDVRLAADLGSKLEDGSFQKDLVEEMLGMVCTSSIFGGVEGQGIGIPFEKPPLNRRTVKAVFEGVVNLRKFTREGKADEEWVKAERKVIEFLAREWMTIVVGGEGKNGKSGFASWRPAMLTVLEKKLKVPVEDLLGQGGRKGMPAAISAVPKKKGRIVKDKFGNDVVVDSRELQRTEIGIHEEEEAGEGSASNSLRPETEAFVPTGGVLGVDGAAD</sequence>
<dbReference type="EMBL" id="JAVHJL010000001">
    <property type="protein sequence ID" value="KAK6512094.1"/>
    <property type="molecule type" value="Genomic_DNA"/>
</dbReference>